<proteinExistence type="predicted"/>
<dbReference type="AlphaFoldDB" id="A0A2T4ZDP2"/>
<evidence type="ECO:0000256" key="1">
    <source>
        <dbReference type="SAM" id="Phobius"/>
    </source>
</evidence>
<accession>A0A2T4ZDP2</accession>
<gene>
    <name evidence="2" type="ORF">C8J48_2615</name>
</gene>
<keyword evidence="1" id="KW-0472">Membrane</keyword>
<keyword evidence="1" id="KW-1133">Transmembrane helix</keyword>
<keyword evidence="3" id="KW-1185">Reference proteome</keyword>
<keyword evidence="1" id="KW-0812">Transmembrane</keyword>
<organism evidence="2 3">
    <name type="scientific">Desmospora activa DSM 45169</name>
    <dbReference type="NCBI Taxonomy" id="1121389"/>
    <lineage>
        <taxon>Bacteria</taxon>
        <taxon>Bacillati</taxon>
        <taxon>Bacillota</taxon>
        <taxon>Bacilli</taxon>
        <taxon>Bacillales</taxon>
        <taxon>Thermoactinomycetaceae</taxon>
        <taxon>Desmospora</taxon>
    </lineage>
</organism>
<protein>
    <submittedName>
        <fullName evidence="2">Uncharacterized protein</fullName>
    </submittedName>
</protein>
<feature type="transmembrane region" description="Helical" evidence="1">
    <location>
        <begin position="27"/>
        <end position="44"/>
    </location>
</feature>
<comment type="caution">
    <text evidence="2">The sequence shown here is derived from an EMBL/GenBank/DDBJ whole genome shotgun (WGS) entry which is preliminary data.</text>
</comment>
<dbReference type="RefSeq" id="WP_170105469.1">
    <property type="nucleotide sequence ID" value="NZ_PZZP01000001.1"/>
</dbReference>
<dbReference type="Proteomes" id="UP000241639">
    <property type="component" value="Unassembled WGS sequence"/>
</dbReference>
<evidence type="ECO:0000313" key="3">
    <source>
        <dbReference type="Proteomes" id="UP000241639"/>
    </source>
</evidence>
<sequence length="49" mass="5885">MYRYRKASAPVSLPPEEAAFQEEMRRLLLFLLIIPTIFWYAGVLDEEFY</sequence>
<reference evidence="2 3" key="1">
    <citation type="submission" date="2018-04" db="EMBL/GenBank/DDBJ databases">
        <title>Genomic Encyclopedia of Archaeal and Bacterial Type Strains, Phase II (KMG-II): from individual species to whole genera.</title>
        <authorList>
            <person name="Goeker M."/>
        </authorList>
    </citation>
    <scope>NUCLEOTIDE SEQUENCE [LARGE SCALE GENOMIC DNA]</scope>
    <source>
        <strain evidence="2 3">DSM 45169</strain>
    </source>
</reference>
<name>A0A2T4ZDP2_9BACL</name>
<evidence type="ECO:0000313" key="2">
    <source>
        <dbReference type="EMBL" id="PTM59976.1"/>
    </source>
</evidence>
<dbReference type="EMBL" id="PZZP01000001">
    <property type="protein sequence ID" value="PTM59976.1"/>
    <property type="molecule type" value="Genomic_DNA"/>
</dbReference>